<dbReference type="PANTHER" id="PTHR11993:SF10">
    <property type="entry name" value="NADH DEHYDROGENASE [UBIQUINONE] IRON-SULFUR PROTEIN 2, MITOCHONDRIAL"/>
    <property type="match status" value="1"/>
</dbReference>
<dbReference type="NCBIfam" id="TIGR01962">
    <property type="entry name" value="NuoD"/>
    <property type="match status" value="1"/>
</dbReference>
<evidence type="ECO:0000259" key="14">
    <source>
        <dbReference type="Pfam" id="PF00329"/>
    </source>
</evidence>
<dbReference type="Pfam" id="PF00329">
    <property type="entry name" value="Complex1_30kDa"/>
    <property type="match status" value="1"/>
</dbReference>
<protein>
    <submittedName>
        <fullName evidence="16">NADH dehydrogenase (Quinone) subunit D</fullName>
    </submittedName>
</protein>
<dbReference type="InterPro" id="IPR029014">
    <property type="entry name" value="NiFe-Hase_large"/>
</dbReference>
<evidence type="ECO:0000256" key="6">
    <source>
        <dbReference type="ARBA" id="ARBA00022519"/>
    </source>
</evidence>
<dbReference type="NCBIfam" id="NF004739">
    <property type="entry name" value="PRK06075.1"/>
    <property type="match status" value="1"/>
</dbReference>
<evidence type="ECO:0000256" key="4">
    <source>
        <dbReference type="ARBA" id="ARBA00022448"/>
    </source>
</evidence>
<feature type="domain" description="NADH:ubiquinone oxidoreductase 30kDa subunit" evidence="14">
    <location>
        <begin position="31"/>
        <end position="150"/>
    </location>
</feature>
<dbReference type="HAMAP" id="MF_01357">
    <property type="entry name" value="NDH1_NuoC"/>
    <property type="match status" value="1"/>
</dbReference>
<dbReference type="SUPFAM" id="SSF56762">
    <property type="entry name" value="HydB/Nqo4-like"/>
    <property type="match status" value="1"/>
</dbReference>
<evidence type="ECO:0000259" key="15">
    <source>
        <dbReference type="Pfam" id="PF00346"/>
    </source>
</evidence>
<comment type="similarity">
    <text evidence="3">In the C-terminal section; belongs to the complex I 49 kDa subunit family.</text>
</comment>
<evidence type="ECO:0000313" key="16">
    <source>
        <dbReference type="EMBL" id="MFC1852646.1"/>
    </source>
</evidence>
<evidence type="ECO:0000256" key="11">
    <source>
        <dbReference type="ARBA" id="ARBA00023268"/>
    </source>
</evidence>
<dbReference type="NCBIfam" id="TIGR01961">
    <property type="entry name" value="NuoC_fam"/>
    <property type="match status" value="1"/>
</dbReference>
<dbReference type="Proteomes" id="UP001594351">
    <property type="component" value="Unassembled WGS sequence"/>
</dbReference>
<keyword evidence="17" id="KW-1185">Reference proteome</keyword>
<organism evidence="16 17">
    <name type="scientific">candidate division CSSED10-310 bacterium</name>
    <dbReference type="NCBI Taxonomy" id="2855610"/>
    <lineage>
        <taxon>Bacteria</taxon>
        <taxon>Bacteria division CSSED10-310</taxon>
    </lineage>
</organism>
<evidence type="ECO:0000256" key="9">
    <source>
        <dbReference type="ARBA" id="ARBA00023027"/>
    </source>
</evidence>
<dbReference type="InterPro" id="IPR020396">
    <property type="entry name" value="NADH_UbQ_OxRdtase_CS"/>
</dbReference>
<sequence length="563" mass="64167">MSETVLTRLKERFEHHIIQTSADLGDDTAIIQKDKLLPIIQFLKSDPELDFNVMTDLCGVDYLDRTERFEVVYNLYSLSKKHRIRLKVQLRESDCTVSSIQHLYPGANWAEREAWDLYGIHFKGHPNLRRILTHDEFVGHALRKDYPIEQGQWLSSPSELTDFSAEMEQYKDDLSFDLLPLNIGPSHPAMHGALRVKVLLNGEVIVNSVSEIGYLHRAFEKSAETHTYTQVIPYTDRLNYCSALLNNVGYCFAVEKLMEIEITPRAKVIRVIISELSRIMDHLVCIGAQAVDVGALTNFWYYFNVREKMYDLVENLCGARLTNSYTRIGGLSRDLPAGFTEDLKTLIETDLDQAIKDVSGLLEKNRIFIDRTAHIGAISATEAIGYGYTGPCLRACGVNYDIRKVHPYYDYDSYDFEIPLGTNGDTYDRMMVRFEEMRQSARIILQALQQLPEGPINISDPRVTLPDKQSVYNTIEGMMNHFKLIYEGIQPPEGDVYGYIEGANGELGFYIVSDGTSKPYRIKVRPPCFYIFESYDHLIKNVMVADAISILGSLNIIAGELDR</sequence>
<evidence type="ECO:0000256" key="7">
    <source>
        <dbReference type="ARBA" id="ARBA00022719"/>
    </source>
</evidence>
<evidence type="ECO:0000256" key="3">
    <source>
        <dbReference type="ARBA" id="ARBA00010019"/>
    </source>
</evidence>
<evidence type="ECO:0000256" key="13">
    <source>
        <dbReference type="ARBA" id="ARBA00047712"/>
    </source>
</evidence>
<keyword evidence="9" id="KW-0520">NAD</keyword>
<keyword evidence="8" id="KW-1278">Translocase</keyword>
<dbReference type="InterPro" id="IPR022885">
    <property type="entry name" value="NDH1_su_D/H"/>
</dbReference>
<dbReference type="Gene3D" id="1.10.645.10">
    <property type="entry name" value="Cytochrome-c3 Hydrogenase, chain B"/>
    <property type="match status" value="1"/>
</dbReference>
<keyword evidence="4" id="KW-0813">Transport</keyword>
<keyword evidence="7" id="KW-0874">Quinone</keyword>
<evidence type="ECO:0000313" key="17">
    <source>
        <dbReference type="Proteomes" id="UP001594351"/>
    </source>
</evidence>
<dbReference type="InterPro" id="IPR001135">
    <property type="entry name" value="NADH_Q_OxRdtase_suD"/>
</dbReference>
<dbReference type="HAMAP" id="MF_01358">
    <property type="entry name" value="NDH1_NuoD"/>
    <property type="match status" value="1"/>
</dbReference>
<evidence type="ECO:0000256" key="10">
    <source>
        <dbReference type="ARBA" id="ARBA00023136"/>
    </source>
</evidence>
<comment type="function">
    <text evidence="1">NDH-1 shuttles electrons from NADH, via FMN and iron-sulfur (Fe-S) centers, to quinones in the respiratory chain. The immediate electron acceptor for the enzyme in this species is believed to be ubiquinone. Couples the redox reaction to proton translocation (for every two electrons transferred, four hydrogen ions are translocated across the cytoplasmic membrane), and thus conserves the redox energy in a proton gradient.</text>
</comment>
<evidence type="ECO:0000256" key="5">
    <source>
        <dbReference type="ARBA" id="ARBA00022475"/>
    </source>
</evidence>
<proteinExistence type="inferred from homology"/>
<evidence type="ECO:0000256" key="12">
    <source>
        <dbReference type="ARBA" id="ARBA00038617"/>
    </source>
</evidence>
<dbReference type="InterPro" id="IPR001268">
    <property type="entry name" value="NADH_UbQ_OxRdtase_30kDa_su"/>
</dbReference>
<keyword evidence="10" id="KW-0472">Membrane</keyword>
<dbReference type="Gene3D" id="3.30.460.80">
    <property type="entry name" value="NADH:ubiquinone oxidoreductase, 30kDa subunit"/>
    <property type="match status" value="1"/>
</dbReference>
<dbReference type="Pfam" id="PF00346">
    <property type="entry name" value="Complex1_49kDa"/>
    <property type="match status" value="1"/>
</dbReference>
<comment type="subunit">
    <text evidence="12">NDH-1 is composed of 13 different subunits. Subunits NuoB, CD, E, F, and G constitute the peripheral sector of the complex.</text>
</comment>
<evidence type="ECO:0000256" key="1">
    <source>
        <dbReference type="ARBA" id="ARBA00002378"/>
    </source>
</evidence>
<keyword evidence="5" id="KW-1003">Cell membrane</keyword>
<comment type="caution">
    <text evidence="16">The sequence shown here is derived from an EMBL/GenBank/DDBJ whole genome shotgun (WGS) entry which is preliminary data.</text>
</comment>
<gene>
    <name evidence="16" type="primary">nuoD</name>
    <name evidence="16" type="ORF">ACFL27_20805</name>
</gene>
<reference evidence="16 17" key="1">
    <citation type="submission" date="2024-09" db="EMBL/GenBank/DDBJ databases">
        <title>Laminarin stimulates single cell rates of sulfate reduction while oxygen inhibits transcriptomic activity in coastal marine sediment.</title>
        <authorList>
            <person name="Lindsay M."/>
            <person name="Orcutt B."/>
            <person name="Emerson D."/>
            <person name="Stepanauskas R."/>
            <person name="D'Angelo T."/>
        </authorList>
    </citation>
    <scope>NUCLEOTIDE SEQUENCE [LARGE SCALE GENOMIC DNA]</scope>
    <source>
        <strain evidence="16">SAG AM-311-K15</strain>
    </source>
</reference>
<keyword evidence="6" id="KW-0997">Cell inner membrane</keyword>
<comment type="subcellular location">
    <subcellularLocation>
        <location evidence="2">Cell inner membrane</location>
        <topology evidence="2">Peripheral membrane protein</topology>
    </subcellularLocation>
</comment>
<keyword evidence="11" id="KW-0511">Multifunctional enzyme</keyword>
<feature type="domain" description="NADH-quinone oxidoreductase subunit D" evidence="15">
    <location>
        <begin position="292"/>
        <end position="563"/>
    </location>
</feature>
<evidence type="ECO:0000256" key="8">
    <source>
        <dbReference type="ARBA" id="ARBA00022967"/>
    </source>
</evidence>
<name>A0ABV6Z2R9_UNCC1</name>
<dbReference type="HAMAP" id="MF_01397">
    <property type="entry name" value="NDH1_NuoCD_2"/>
    <property type="match status" value="1"/>
</dbReference>
<dbReference type="SUPFAM" id="SSF143243">
    <property type="entry name" value="Nqo5-like"/>
    <property type="match status" value="1"/>
</dbReference>
<comment type="catalytic activity">
    <reaction evidence="13">
        <text>a quinone + NADH + 5 H(+)(in) = a quinol + NAD(+) + 4 H(+)(out)</text>
        <dbReference type="Rhea" id="RHEA:57888"/>
        <dbReference type="ChEBI" id="CHEBI:15378"/>
        <dbReference type="ChEBI" id="CHEBI:24646"/>
        <dbReference type="ChEBI" id="CHEBI:57540"/>
        <dbReference type="ChEBI" id="CHEBI:57945"/>
        <dbReference type="ChEBI" id="CHEBI:132124"/>
    </reaction>
</comment>
<dbReference type="InterPro" id="IPR037232">
    <property type="entry name" value="NADH_quin_OxRdtase_su_C/D-like"/>
</dbReference>
<dbReference type="PANTHER" id="PTHR11993">
    <property type="entry name" value="NADH-UBIQUINONE OXIDOREDUCTASE 49 KDA SUBUNIT"/>
    <property type="match status" value="1"/>
</dbReference>
<dbReference type="InterPro" id="IPR026662">
    <property type="entry name" value="NDH-1_subunit_CD"/>
</dbReference>
<dbReference type="EMBL" id="JBHPBY010000344">
    <property type="protein sequence ID" value="MFC1852646.1"/>
    <property type="molecule type" value="Genomic_DNA"/>
</dbReference>
<evidence type="ECO:0000256" key="2">
    <source>
        <dbReference type="ARBA" id="ARBA00004417"/>
    </source>
</evidence>
<dbReference type="PROSITE" id="PS00542">
    <property type="entry name" value="COMPLEX1_30K"/>
    <property type="match status" value="1"/>
</dbReference>
<accession>A0ABV6Z2R9</accession>
<dbReference type="InterPro" id="IPR010218">
    <property type="entry name" value="NADH_DH_suC"/>
</dbReference>